<dbReference type="OrthoDB" id="8960360at2759"/>
<name>A0A4Z2IMC7_9TELE</name>
<dbReference type="AlphaFoldDB" id="A0A4Z2IMC7"/>
<feature type="compositionally biased region" description="Acidic residues" evidence="1">
    <location>
        <begin position="31"/>
        <end position="46"/>
    </location>
</feature>
<reference evidence="2 3" key="1">
    <citation type="submission" date="2019-03" db="EMBL/GenBank/DDBJ databases">
        <title>First draft genome of Liparis tanakae, snailfish: a comprehensive survey of snailfish specific genes.</title>
        <authorList>
            <person name="Kim W."/>
            <person name="Song I."/>
            <person name="Jeong J.-H."/>
            <person name="Kim D."/>
            <person name="Kim S."/>
            <person name="Ryu S."/>
            <person name="Song J.Y."/>
            <person name="Lee S.K."/>
        </authorList>
    </citation>
    <scope>NUCLEOTIDE SEQUENCE [LARGE SCALE GENOMIC DNA]</scope>
    <source>
        <tissue evidence="2">Muscle</tissue>
    </source>
</reference>
<feature type="region of interest" description="Disordered" evidence="1">
    <location>
        <begin position="1"/>
        <end position="50"/>
    </location>
</feature>
<feature type="region of interest" description="Disordered" evidence="1">
    <location>
        <begin position="149"/>
        <end position="203"/>
    </location>
</feature>
<dbReference type="EMBL" id="SRLO01000074">
    <property type="protein sequence ID" value="TNN78352.1"/>
    <property type="molecule type" value="Genomic_DNA"/>
</dbReference>
<protein>
    <submittedName>
        <fullName evidence="2">Uncharacterized protein</fullName>
    </submittedName>
</protein>
<evidence type="ECO:0000313" key="3">
    <source>
        <dbReference type="Proteomes" id="UP000314294"/>
    </source>
</evidence>
<gene>
    <name evidence="2" type="ORF">EYF80_011336</name>
</gene>
<evidence type="ECO:0000256" key="1">
    <source>
        <dbReference type="SAM" id="MobiDB-lite"/>
    </source>
</evidence>
<keyword evidence="3" id="KW-1185">Reference proteome</keyword>
<feature type="compositionally biased region" description="Basic residues" evidence="1">
    <location>
        <begin position="1"/>
        <end position="20"/>
    </location>
</feature>
<sequence length="203" mass="22428">METGSRRKNGHTSKMGKKAGVHLGESSSSSDSDEMSLSDEAEEEGPDIPACTPLAAFLSFKQEAEKRRASQVQMETTGKLTESPLLAVMSHLLTFLEQYSHFQQLQQQADQYRVQLKRHRVQHRRQMKALRASYRQRLRDKSSIISSLEEAISQQQTPSPLSEGGKESAERRTPSAALPAGAEGEGQTLSYTGLSTAGRLHIT</sequence>
<organism evidence="2 3">
    <name type="scientific">Liparis tanakae</name>
    <name type="common">Tanaka's snailfish</name>
    <dbReference type="NCBI Taxonomy" id="230148"/>
    <lineage>
        <taxon>Eukaryota</taxon>
        <taxon>Metazoa</taxon>
        <taxon>Chordata</taxon>
        <taxon>Craniata</taxon>
        <taxon>Vertebrata</taxon>
        <taxon>Euteleostomi</taxon>
        <taxon>Actinopterygii</taxon>
        <taxon>Neopterygii</taxon>
        <taxon>Teleostei</taxon>
        <taxon>Neoteleostei</taxon>
        <taxon>Acanthomorphata</taxon>
        <taxon>Eupercaria</taxon>
        <taxon>Perciformes</taxon>
        <taxon>Cottioidei</taxon>
        <taxon>Cottales</taxon>
        <taxon>Liparidae</taxon>
        <taxon>Liparis</taxon>
    </lineage>
</organism>
<comment type="caution">
    <text evidence="2">The sequence shown here is derived from an EMBL/GenBank/DDBJ whole genome shotgun (WGS) entry which is preliminary data.</text>
</comment>
<dbReference type="Proteomes" id="UP000314294">
    <property type="component" value="Unassembled WGS sequence"/>
</dbReference>
<feature type="compositionally biased region" description="Basic and acidic residues" evidence="1">
    <location>
        <begin position="164"/>
        <end position="173"/>
    </location>
</feature>
<accession>A0A4Z2IMC7</accession>
<evidence type="ECO:0000313" key="2">
    <source>
        <dbReference type="EMBL" id="TNN78352.1"/>
    </source>
</evidence>
<proteinExistence type="predicted"/>